<gene>
    <name evidence="2" type="ORF">P280DRAFT_166708</name>
</gene>
<evidence type="ECO:0000313" key="2">
    <source>
        <dbReference type="EMBL" id="KAF2635900.1"/>
    </source>
</evidence>
<proteinExistence type="predicted"/>
<keyword evidence="1" id="KW-0472">Membrane</keyword>
<dbReference type="AlphaFoldDB" id="A0A6A6RKM5"/>
<dbReference type="EMBL" id="MU006802">
    <property type="protein sequence ID" value="KAF2635900.1"/>
    <property type="molecule type" value="Genomic_DNA"/>
</dbReference>
<dbReference type="Proteomes" id="UP000799753">
    <property type="component" value="Unassembled WGS sequence"/>
</dbReference>
<evidence type="ECO:0000256" key="1">
    <source>
        <dbReference type="SAM" id="Phobius"/>
    </source>
</evidence>
<keyword evidence="1" id="KW-0812">Transmembrane</keyword>
<name>A0A6A6RKM5_9PLEO</name>
<sequence length="138" mass="15826">MCSEYGLRGYMNWLFGLFLASFLPSFLPSLLPSFTHGLFVVGGIKRYIMTMTCLSVLAERKYWGIHNLETIGDRGVYVVFRKWGMGNGGSVLRGVWMVMVSFTAYFLRVCMHYILRVYNPPHLQASSLLSMYSFHAEN</sequence>
<feature type="transmembrane region" description="Helical" evidence="1">
    <location>
        <begin position="12"/>
        <end position="31"/>
    </location>
</feature>
<reference evidence="2" key="1">
    <citation type="journal article" date="2020" name="Stud. Mycol.">
        <title>101 Dothideomycetes genomes: a test case for predicting lifestyles and emergence of pathogens.</title>
        <authorList>
            <person name="Haridas S."/>
            <person name="Albert R."/>
            <person name="Binder M."/>
            <person name="Bloem J."/>
            <person name="Labutti K."/>
            <person name="Salamov A."/>
            <person name="Andreopoulos B."/>
            <person name="Baker S."/>
            <person name="Barry K."/>
            <person name="Bills G."/>
            <person name="Bluhm B."/>
            <person name="Cannon C."/>
            <person name="Castanera R."/>
            <person name="Culley D."/>
            <person name="Daum C."/>
            <person name="Ezra D."/>
            <person name="Gonzalez J."/>
            <person name="Henrissat B."/>
            <person name="Kuo A."/>
            <person name="Liang C."/>
            <person name="Lipzen A."/>
            <person name="Lutzoni F."/>
            <person name="Magnuson J."/>
            <person name="Mondo S."/>
            <person name="Nolan M."/>
            <person name="Ohm R."/>
            <person name="Pangilinan J."/>
            <person name="Park H.-J."/>
            <person name="Ramirez L."/>
            <person name="Alfaro M."/>
            <person name="Sun H."/>
            <person name="Tritt A."/>
            <person name="Yoshinaga Y."/>
            <person name="Zwiers L.-H."/>
            <person name="Turgeon B."/>
            <person name="Goodwin S."/>
            <person name="Spatafora J."/>
            <person name="Crous P."/>
            <person name="Grigoriev I."/>
        </authorList>
    </citation>
    <scope>NUCLEOTIDE SEQUENCE</scope>
    <source>
        <strain evidence="2">CBS 473.64</strain>
    </source>
</reference>
<organism evidence="2 3">
    <name type="scientific">Massarina eburnea CBS 473.64</name>
    <dbReference type="NCBI Taxonomy" id="1395130"/>
    <lineage>
        <taxon>Eukaryota</taxon>
        <taxon>Fungi</taxon>
        <taxon>Dikarya</taxon>
        <taxon>Ascomycota</taxon>
        <taxon>Pezizomycotina</taxon>
        <taxon>Dothideomycetes</taxon>
        <taxon>Pleosporomycetidae</taxon>
        <taxon>Pleosporales</taxon>
        <taxon>Massarineae</taxon>
        <taxon>Massarinaceae</taxon>
        <taxon>Massarina</taxon>
    </lineage>
</organism>
<keyword evidence="1" id="KW-1133">Transmembrane helix</keyword>
<feature type="transmembrane region" description="Helical" evidence="1">
    <location>
        <begin position="91"/>
        <end position="115"/>
    </location>
</feature>
<keyword evidence="3" id="KW-1185">Reference proteome</keyword>
<protein>
    <submittedName>
        <fullName evidence="2">Uncharacterized protein</fullName>
    </submittedName>
</protein>
<evidence type="ECO:0000313" key="3">
    <source>
        <dbReference type="Proteomes" id="UP000799753"/>
    </source>
</evidence>
<accession>A0A6A6RKM5</accession>